<evidence type="ECO:0000313" key="2">
    <source>
        <dbReference type="Proteomes" id="UP000886884"/>
    </source>
</evidence>
<sequence length="100" mass="11551">MRHEIYDRVCAACGRPLEIGETCNCQQGARGATRDGLRARCPCFEHRSSYRGRYYLVCGGKKRAYHSGEARNEHYRRFCCQQYGKCTIYRTMKGALEENA</sequence>
<reference evidence="1" key="1">
    <citation type="submission" date="2020-10" db="EMBL/GenBank/DDBJ databases">
        <authorList>
            <person name="Gilroy R."/>
        </authorList>
    </citation>
    <scope>NUCLEOTIDE SEQUENCE</scope>
    <source>
        <strain evidence="1">CHK183-6373</strain>
    </source>
</reference>
<reference evidence="1" key="2">
    <citation type="journal article" date="2021" name="PeerJ">
        <title>Extensive microbial diversity within the chicken gut microbiome revealed by metagenomics and culture.</title>
        <authorList>
            <person name="Gilroy R."/>
            <person name="Ravi A."/>
            <person name="Getino M."/>
            <person name="Pursley I."/>
            <person name="Horton D.L."/>
            <person name="Alikhan N.F."/>
            <person name="Baker D."/>
            <person name="Gharbi K."/>
            <person name="Hall N."/>
            <person name="Watson M."/>
            <person name="Adriaenssens E.M."/>
            <person name="Foster-Nyarko E."/>
            <person name="Jarju S."/>
            <person name="Secka A."/>
            <person name="Antonio M."/>
            <person name="Oren A."/>
            <person name="Chaudhuri R.R."/>
            <person name="La Ragione R."/>
            <person name="Hildebrand F."/>
            <person name="Pallen M.J."/>
        </authorList>
    </citation>
    <scope>NUCLEOTIDE SEQUENCE</scope>
    <source>
        <strain evidence="1">CHK183-6373</strain>
    </source>
</reference>
<gene>
    <name evidence="1" type="ORF">IAA64_13820</name>
</gene>
<name>A0A9D1TDT3_9FIRM</name>
<proteinExistence type="predicted"/>
<protein>
    <submittedName>
        <fullName evidence="1">Uncharacterized protein</fullName>
    </submittedName>
</protein>
<evidence type="ECO:0000313" key="1">
    <source>
        <dbReference type="EMBL" id="HIV29036.1"/>
    </source>
</evidence>
<organism evidence="1 2">
    <name type="scientific">Candidatus Ornithocaccomicrobium faecavium</name>
    <dbReference type="NCBI Taxonomy" id="2840890"/>
    <lineage>
        <taxon>Bacteria</taxon>
        <taxon>Bacillati</taxon>
        <taxon>Bacillota</taxon>
        <taxon>Clostridia</taxon>
        <taxon>Candidatus Ornithocaccomicrobium</taxon>
    </lineage>
</organism>
<dbReference type="Proteomes" id="UP000886884">
    <property type="component" value="Unassembled WGS sequence"/>
</dbReference>
<comment type="caution">
    <text evidence="1">The sequence shown here is derived from an EMBL/GenBank/DDBJ whole genome shotgun (WGS) entry which is preliminary data.</text>
</comment>
<dbReference type="AlphaFoldDB" id="A0A9D1TDT3"/>
<accession>A0A9D1TDT3</accession>
<dbReference type="EMBL" id="DVOT01000246">
    <property type="protein sequence ID" value="HIV29036.1"/>
    <property type="molecule type" value="Genomic_DNA"/>
</dbReference>